<name>A0A9X1FVP9_9RHOB</name>
<evidence type="ECO:0000313" key="4">
    <source>
        <dbReference type="Proteomes" id="UP001138661"/>
    </source>
</evidence>
<dbReference type="AlphaFoldDB" id="A0A9X1FVP9"/>
<dbReference type="Proteomes" id="UP001138661">
    <property type="component" value="Unassembled WGS sequence"/>
</dbReference>
<evidence type="ECO:0000313" key="3">
    <source>
        <dbReference type="EMBL" id="MBW4708502.1"/>
    </source>
</evidence>
<sequence>MKLTALAAAAALSLGTLTGSAYAATLSGNFLVKVVNYSAGGKGRNAKANQENFNARYAAAGTGFADQFMYRGSLDFLVNNNPKDLDLETIGDFLSTGSGIVSGLDADVAAKRLSTPTFDLTTLFSFTEVYANAFDVIARHDDGISIYDDGARILSFENPTGVRTTGTGAFDGGAFTLVYAAANGNPSVLNVMGDGVPAVPLPASALLLVGALSGFGAMARRKARKTA</sequence>
<comment type="caution">
    <text evidence="3">The sequence shown here is derived from an EMBL/GenBank/DDBJ whole genome shotgun (WGS) entry which is preliminary data.</text>
</comment>
<dbReference type="InterPro" id="IPR022472">
    <property type="entry name" value="VPLPA-CTERM"/>
</dbReference>
<keyword evidence="1" id="KW-0472">Membrane</keyword>
<keyword evidence="4" id="KW-1185">Reference proteome</keyword>
<evidence type="ECO:0000256" key="1">
    <source>
        <dbReference type="SAM" id="Phobius"/>
    </source>
</evidence>
<keyword evidence="1" id="KW-1133">Transmembrane helix</keyword>
<dbReference type="EMBL" id="JAHXDN010000003">
    <property type="protein sequence ID" value="MBW4708502.1"/>
    <property type="molecule type" value="Genomic_DNA"/>
</dbReference>
<organism evidence="3 4">
    <name type="scientific">Roseobacter insulae</name>
    <dbReference type="NCBI Taxonomy" id="2859783"/>
    <lineage>
        <taxon>Bacteria</taxon>
        <taxon>Pseudomonadati</taxon>
        <taxon>Pseudomonadota</taxon>
        <taxon>Alphaproteobacteria</taxon>
        <taxon>Rhodobacterales</taxon>
        <taxon>Roseobacteraceae</taxon>
        <taxon>Roseobacter</taxon>
    </lineage>
</organism>
<keyword evidence="1" id="KW-0812">Transmembrane</keyword>
<gene>
    <name evidence="3" type="ORF">KX928_11980</name>
</gene>
<protein>
    <submittedName>
        <fullName evidence="3">VPLPA-CTERM sorting domain-containing protein</fullName>
    </submittedName>
</protein>
<accession>A0A9X1FVP9</accession>
<feature type="signal peptide" evidence="2">
    <location>
        <begin position="1"/>
        <end position="23"/>
    </location>
</feature>
<feature type="transmembrane region" description="Helical" evidence="1">
    <location>
        <begin position="199"/>
        <end position="219"/>
    </location>
</feature>
<proteinExistence type="predicted"/>
<reference evidence="3" key="1">
    <citation type="submission" date="2021-07" db="EMBL/GenBank/DDBJ databases">
        <title>Roseobacter insulae sp. nov., isolated from a tidal flat.</title>
        <authorList>
            <person name="Park S."/>
            <person name="Yoon J.-H."/>
        </authorList>
    </citation>
    <scope>NUCLEOTIDE SEQUENCE</scope>
    <source>
        <strain evidence="3">YSTF-M11</strain>
    </source>
</reference>
<feature type="chain" id="PRO_5040772565" evidence="2">
    <location>
        <begin position="24"/>
        <end position="227"/>
    </location>
</feature>
<dbReference type="RefSeq" id="WP_219502438.1">
    <property type="nucleotide sequence ID" value="NZ_JAHXDN010000003.1"/>
</dbReference>
<dbReference type="NCBIfam" id="TIGR03370">
    <property type="entry name" value="VPLPA-CTERM"/>
    <property type="match status" value="1"/>
</dbReference>
<keyword evidence="2" id="KW-0732">Signal</keyword>
<evidence type="ECO:0000256" key="2">
    <source>
        <dbReference type="SAM" id="SignalP"/>
    </source>
</evidence>